<name>A0A1I2BV60_9BACT</name>
<evidence type="ECO:0000259" key="5">
    <source>
        <dbReference type="Pfam" id="PF05726"/>
    </source>
</evidence>
<dbReference type="Pfam" id="PF05726">
    <property type="entry name" value="Pirin_C"/>
    <property type="match status" value="1"/>
</dbReference>
<feature type="binding site" evidence="2">
    <location>
        <position position="61"/>
    </location>
    <ligand>
        <name>Fe cation</name>
        <dbReference type="ChEBI" id="CHEBI:24875"/>
    </ligand>
</feature>
<feature type="domain" description="Pirin C-terminal" evidence="5">
    <location>
        <begin position="169"/>
        <end position="273"/>
    </location>
</feature>
<evidence type="ECO:0000259" key="4">
    <source>
        <dbReference type="Pfam" id="PF02678"/>
    </source>
</evidence>
<evidence type="ECO:0008006" key="8">
    <source>
        <dbReference type="Google" id="ProtNLM"/>
    </source>
</evidence>
<feature type="binding site" evidence="2">
    <location>
        <position position="100"/>
    </location>
    <ligand>
        <name>Fe cation</name>
        <dbReference type="ChEBI" id="CHEBI:24875"/>
    </ligand>
</feature>
<evidence type="ECO:0000313" key="7">
    <source>
        <dbReference type="Proteomes" id="UP000198598"/>
    </source>
</evidence>
<evidence type="ECO:0000256" key="1">
    <source>
        <dbReference type="ARBA" id="ARBA00008416"/>
    </source>
</evidence>
<comment type="similarity">
    <text evidence="1 3">Belongs to the pirin family.</text>
</comment>
<dbReference type="RefSeq" id="WP_093832083.1">
    <property type="nucleotide sequence ID" value="NZ_FOLQ01000016.1"/>
</dbReference>
<gene>
    <name evidence="6" type="ORF">SAMN05216167_11618</name>
</gene>
<dbReference type="PIRSF" id="PIRSF006232">
    <property type="entry name" value="Pirin"/>
    <property type="match status" value="1"/>
</dbReference>
<dbReference type="GO" id="GO:0046872">
    <property type="term" value="F:metal ion binding"/>
    <property type="evidence" value="ECO:0007669"/>
    <property type="project" value="UniProtKB-KW"/>
</dbReference>
<dbReference type="Proteomes" id="UP000198598">
    <property type="component" value="Unassembled WGS sequence"/>
</dbReference>
<proteinExistence type="inferred from homology"/>
<dbReference type="InterPro" id="IPR012093">
    <property type="entry name" value="Pirin"/>
</dbReference>
<keyword evidence="7" id="KW-1185">Reference proteome</keyword>
<protein>
    <recommendedName>
        <fullName evidence="8">Pirin family protein</fullName>
    </recommendedName>
</protein>
<dbReference type="Gene3D" id="2.60.120.10">
    <property type="entry name" value="Jelly Rolls"/>
    <property type="match status" value="2"/>
</dbReference>
<evidence type="ECO:0000256" key="2">
    <source>
        <dbReference type="PIRSR" id="PIRSR006232-1"/>
    </source>
</evidence>
<keyword evidence="2" id="KW-0408">Iron</keyword>
<dbReference type="InterPro" id="IPR011051">
    <property type="entry name" value="RmlC_Cupin_sf"/>
</dbReference>
<dbReference type="InterPro" id="IPR003829">
    <property type="entry name" value="Pirin_N_dom"/>
</dbReference>
<comment type="cofactor">
    <cofactor evidence="2">
        <name>Fe cation</name>
        <dbReference type="ChEBI" id="CHEBI:24875"/>
    </cofactor>
    <text evidence="2">Binds 1 Fe cation per subunit.</text>
</comment>
<dbReference type="PANTHER" id="PTHR13903">
    <property type="entry name" value="PIRIN-RELATED"/>
    <property type="match status" value="1"/>
</dbReference>
<dbReference type="EMBL" id="FOLQ01000016">
    <property type="protein sequence ID" value="SFE59961.1"/>
    <property type="molecule type" value="Genomic_DNA"/>
</dbReference>
<dbReference type="AlphaFoldDB" id="A0A1I2BV60"/>
<feature type="domain" description="Pirin N-terminal" evidence="4">
    <location>
        <begin position="32"/>
        <end position="115"/>
    </location>
</feature>
<evidence type="ECO:0000313" key="6">
    <source>
        <dbReference type="EMBL" id="SFE59961.1"/>
    </source>
</evidence>
<dbReference type="InterPro" id="IPR008778">
    <property type="entry name" value="Pirin_C_dom"/>
</dbReference>
<feature type="binding site" evidence="2">
    <location>
        <position position="98"/>
    </location>
    <ligand>
        <name>Fe cation</name>
        <dbReference type="ChEBI" id="CHEBI:24875"/>
    </ligand>
</feature>
<dbReference type="PANTHER" id="PTHR13903:SF8">
    <property type="entry name" value="PIRIN"/>
    <property type="match status" value="1"/>
</dbReference>
<feature type="binding site" evidence="2">
    <location>
        <position position="59"/>
    </location>
    <ligand>
        <name>Fe cation</name>
        <dbReference type="ChEBI" id="CHEBI:24875"/>
    </ligand>
</feature>
<keyword evidence="2" id="KW-0479">Metal-binding</keyword>
<dbReference type="CDD" id="cd02247">
    <property type="entry name" value="cupin_pirin_C"/>
    <property type="match status" value="1"/>
</dbReference>
<accession>A0A1I2BV60</accession>
<dbReference type="OrthoDB" id="321327at2"/>
<organism evidence="6 7">
    <name type="scientific">Spirosoma endophyticum</name>
    <dbReference type="NCBI Taxonomy" id="662367"/>
    <lineage>
        <taxon>Bacteria</taxon>
        <taxon>Pseudomonadati</taxon>
        <taxon>Bacteroidota</taxon>
        <taxon>Cytophagia</taxon>
        <taxon>Cytophagales</taxon>
        <taxon>Cytophagaceae</taxon>
        <taxon>Spirosoma</taxon>
    </lineage>
</organism>
<reference evidence="6 7" key="1">
    <citation type="submission" date="2016-10" db="EMBL/GenBank/DDBJ databases">
        <authorList>
            <person name="de Groot N.N."/>
        </authorList>
    </citation>
    <scope>NUCLEOTIDE SEQUENCE [LARGE SCALE GENOMIC DNA]</scope>
    <source>
        <strain evidence="6 7">DSM 26130</strain>
    </source>
</reference>
<dbReference type="SUPFAM" id="SSF51182">
    <property type="entry name" value="RmlC-like cupins"/>
    <property type="match status" value="1"/>
</dbReference>
<dbReference type="STRING" id="662367.SAMN05216167_11618"/>
<evidence type="ECO:0000256" key="3">
    <source>
        <dbReference type="RuleBase" id="RU003457"/>
    </source>
</evidence>
<sequence>MRQRTVSSLYTPHNEQGFLGAGHVARTVLTGGFKKTDPFIFLMDDILDKKDNEPAGGPHPHAGFETVSLLVDGEIKEQLESMKKGDFQLMTAGSGTVHTETIDGPTKGRLFQMWLNLPRKDRWVTPRIQLLPAEQVPVLNKEGVNMRLYSGTLAGLHSPVKNYTPLIAAEFTMKAGVDTNVQFPASFNAFLYIISGSVQIAGKDIHQDQVAWLDVFDTEEDSNLTMQAGENGVRFVLYAAKPTHENIVSYGPFIADTQAEIADLYKQYRSGTMKHIATAPEAQKLTY</sequence>
<dbReference type="InterPro" id="IPR014710">
    <property type="entry name" value="RmlC-like_jellyroll"/>
</dbReference>
<dbReference type="Pfam" id="PF02678">
    <property type="entry name" value="Pirin"/>
    <property type="match status" value="1"/>
</dbReference>